<evidence type="ECO:0000313" key="4">
    <source>
        <dbReference type="Proteomes" id="UP000626148"/>
    </source>
</evidence>
<name>A0A918K9P8_9GAMM</name>
<keyword evidence="1" id="KW-0175">Coiled coil</keyword>
<reference evidence="3" key="1">
    <citation type="journal article" date="2014" name="Int. J. Syst. Evol. Microbiol.">
        <title>Complete genome sequence of Corynebacterium casei LMG S-19264T (=DSM 44701T), isolated from a smear-ripened cheese.</title>
        <authorList>
            <consortium name="US DOE Joint Genome Institute (JGI-PGF)"/>
            <person name="Walter F."/>
            <person name="Albersmeier A."/>
            <person name="Kalinowski J."/>
            <person name="Ruckert C."/>
        </authorList>
    </citation>
    <scope>NUCLEOTIDE SEQUENCE</scope>
    <source>
        <strain evidence="3">KCTC 22169</strain>
    </source>
</reference>
<feature type="coiled-coil region" evidence="1">
    <location>
        <begin position="25"/>
        <end position="52"/>
    </location>
</feature>
<keyword evidence="4" id="KW-1185">Reference proteome</keyword>
<protein>
    <submittedName>
        <fullName evidence="3">Uncharacterized protein</fullName>
    </submittedName>
</protein>
<feature type="region of interest" description="Disordered" evidence="2">
    <location>
        <begin position="106"/>
        <end position="138"/>
    </location>
</feature>
<organism evidence="3 4">
    <name type="scientific">Saccharospirillum salsuginis</name>
    <dbReference type="NCBI Taxonomy" id="418750"/>
    <lineage>
        <taxon>Bacteria</taxon>
        <taxon>Pseudomonadati</taxon>
        <taxon>Pseudomonadota</taxon>
        <taxon>Gammaproteobacteria</taxon>
        <taxon>Oceanospirillales</taxon>
        <taxon>Saccharospirillaceae</taxon>
        <taxon>Saccharospirillum</taxon>
    </lineage>
</organism>
<dbReference type="AlphaFoldDB" id="A0A918K9P8"/>
<evidence type="ECO:0000256" key="2">
    <source>
        <dbReference type="SAM" id="MobiDB-lite"/>
    </source>
</evidence>
<evidence type="ECO:0000313" key="3">
    <source>
        <dbReference type="EMBL" id="GGX54009.1"/>
    </source>
</evidence>
<evidence type="ECO:0000256" key="1">
    <source>
        <dbReference type="SAM" id="Coils"/>
    </source>
</evidence>
<dbReference type="EMBL" id="BMXR01000005">
    <property type="protein sequence ID" value="GGX54009.1"/>
    <property type="molecule type" value="Genomic_DNA"/>
</dbReference>
<feature type="compositionally biased region" description="Basic and acidic residues" evidence="2">
    <location>
        <begin position="129"/>
        <end position="138"/>
    </location>
</feature>
<gene>
    <name evidence="3" type="ORF">GCM10007392_21660</name>
</gene>
<proteinExistence type="predicted"/>
<comment type="caution">
    <text evidence="3">The sequence shown here is derived from an EMBL/GenBank/DDBJ whole genome shotgun (WGS) entry which is preliminary data.</text>
</comment>
<dbReference type="Proteomes" id="UP000626148">
    <property type="component" value="Unassembled WGS sequence"/>
</dbReference>
<accession>A0A918K9P8</accession>
<reference evidence="3" key="2">
    <citation type="submission" date="2020-09" db="EMBL/GenBank/DDBJ databases">
        <authorList>
            <person name="Sun Q."/>
            <person name="Kim S."/>
        </authorList>
    </citation>
    <scope>NUCLEOTIDE SEQUENCE</scope>
    <source>
        <strain evidence="3">KCTC 22169</strain>
    </source>
</reference>
<sequence length="138" mass="15416">MYPAFKPISPLWSVTVDYQSIGKALENAGKEIQKVNNRLDKVLEKLIEFEDLDDRKQTAIEHIQSDEISEALNLLKSVEKDQSKARDLKTEEASLREQLETLREQAERIARGEASEEEDGDAGASGEVTELKPDSSAA</sequence>